<organism evidence="5 6">
    <name type="scientific">Aspergillus calidoustus</name>
    <dbReference type="NCBI Taxonomy" id="454130"/>
    <lineage>
        <taxon>Eukaryota</taxon>
        <taxon>Fungi</taxon>
        <taxon>Dikarya</taxon>
        <taxon>Ascomycota</taxon>
        <taxon>Pezizomycotina</taxon>
        <taxon>Eurotiomycetes</taxon>
        <taxon>Eurotiomycetidae</taxon>
        <taxon>Eurotiales</taxon>
        <taxon>Aspergillaceae</taxon>
        <taxon>Aspergillus</taxon>
        <taxon>Aspergillus subgen. Nidulantes</taxon>
    </lineage>
</organism>
<dbReference type="InterPro" id="IPR036188">
    <property type="entry name" value="FAD/NAD-bd_sf"/>
</dbReference>
<evidence type="ECO:0000313" key="5">
    <source>
        <dbReference type="EMBL" id="CEN60774.1"/>
    </source>
</evidence>
<dbReference type="EMBL" id="CDMC01000002">
    <property type="protein sequence ID" value="CEN60774.1"/>
    <property type="molecule type" value="Genomic_DNA"/>
</dbReference>
<comment type="cofactor">
    <cofactor evidence="1">
        <name>FAD</name>
        <dbReference type="ChEBI" id="CHEBI:57692"/>
    </cofactor>
</comment>
<evidence type="ECO:0008006" key="7">
    <source>
        <dbReference type="Google" id="ProtNLM"/>
    </source>
</evidence>
<dbReference type="AlphaFoldDB" id="A0A0U5GSI3"/>
<evidence type="ECO:0000256" key="1">
    <source>
        <dbReference type="ARBA" id="ARBA00001974"/>
    </source>
</evidence>
<dbReference type="InterPro" id="IPR051209">
    <property type="entry name" value="FAD-bind_Monooxygenase_sf"/>
</dbReference>
<accession>A0A0U5GSI3</accession>
<dbReference type="OrthoDB" id="74360at2759"/>
<dbReference type="PROSITE" id="PS51257">
    <property type="entry name" value="PROKAR_LIPOPROTEIN"/>
    <property type="match status" value="1"/>
</dbReference>
<keyword evidence="6" id="KW-1185">Reference proteome</keyword>
<keyword evidence="3" id="KW-0285">Flavoprotein</keyword>
<evidence type="ECO:0000256" key="3">
    <source>
        <dbReference type="ARBA" id="ARBA00022630"/>
    </source>
</evidence>
<dbReference type="Proteomes" id="UP000054771">
    <property type="component" value="Unassembled WGS sequence"/>
</dbReference>
<name>A0A0U5GSI3_ASPCI</name>
<dbReference type="PANTHER" id="PTHR42877">
    <property type="entry name" value="L-ORNITHINE N(5)-MONOOXYGENASE-RELATED"/>
    <property type="match status" value="1"/>
</dbReference>
<gene>
    <name evidence="5" type="ORF">ASPCAL03207</name>
</gene>
<evidence type="ECO:0000256" key="2">
    <source>
        <dbReference type="ARBA" id="ARBA00010139"/>
    </source>
</evidence>
<comment type="similarity">
    <text evidence="2">Belongs to the FAD-binding monooxygenase family.</text>
</comment>
<dbReference type="OMA" id="WGSACNT"/>
<evidence type="ECO:0000256" key="4">
    <source>
        <dbReference type="ARBA" id="ARBA00022827"/>
    </source>
</evidence>
<reference evidence="6" key="1">
    <citation type="journal article" date="2016" name="Genome Announc.">
        <title>Draft genome sequences of fungus Aspergillus calidoustus.</title>
        <authorList>
            <person name="Horn F."/>
            <person name="Linde J."/>
            <person name="Mattern D.J."/>
            <person name="Walther G."/>
            <person name="Guthke R."/>
            <person name="Scherlach K."/>
            <person name="Martin K."/>
            <person name="Brakhage A.A."/>
            <person name="Petzke L."/>
            <person name="Valiante V."/>
        </authorList>
    </citation>
    <scope>NUCLEOTIDE SEQUENCE [LARGE SCALE GENOMIC DNA]</scope>
    <source>
        <strain evidence="6">SF006504</strain>
    </source>
</reference>
<dbReference type="SUPFAM" id="SSF51905">
    <property type="entry name" value="FAD/NAD(P)-binding domain"/>
    <property type="match status" value="2"/>
</dbReference>
<dbReference type="Pfam" id="PF13738">
    <property type="entry name" value="Pyr_redox_3"/>
    <property type="match status" value="1"/>
</dbReference>
<dbReference type="PANTHER" id="PTHR42877:SF5">
    <property type="entry name" value="L-ORNITHINE N(5)-MONOOXYGENASE-RELATED"/>
    <property type="match status" value="1"/>
</dbReference>
<keyword evidence="4" id="KW-0274">FAD</keyword>
<protein>
    <recommendedName>
        <fullName evidence="7">Monooxygenase</fullName>
    </recommendedName>
</protein>
<sequence>MALPSRTPCRVIIIGGGVSGIAMACRLKRDYNLDNYHIYDRQAGLGGTWLANICLSHTHISSDKDTPDNVPLDPGCAVDIPGFCYSYSFAPNPDFTQMFPPQAEILGYITNVVKQYHVDQHFTGNVEWTGAAWSDKSQTWSVSFQDVQTKQAFMQECQILISAVGGLVNPQQLKIPGTETFQGEIIHTARWKKGVDLTNKHVAVIGNGASAAQLVPAIVHQAKSVTQFMRSPHHIVDATNHQISPEWRDAFRRIPLLLYLIRFLLFLWMEITWFRFQNNRLGEIGRKSVENQSRKYVQDTAPASYWDLLIPKYEFGCRRRIFDRGYLSSLNEPNMRLTDDSIVEIKCNSVITRSGEEIHVDAILLANGFALTHYEVPIQGRNGKTREQHWSDYGHKATFKSIAMHGFPNFFYILGPNSGRLYTSTIQIIESEVGMVLKAMQPILHHQAASVDVRVDKEREYDARLHEAIDKTVHSTLCGSYFIDKSTDKNWFVYPWNSFHLWFSTYWAPASDWEYRLKASIEKA</sequence>
<dbReference type="Gene3D" id="3.50.50.60">
    <property type="entry name" value="FAD/NAD(P)-binding domain"/>
    <property type="match status" value="2"/>
</dbReference>
<evidence type="ECO:0000313" key="6">
    <source>
        <dbReference type="Proteomes" id="UP000054771"/>
    </source>
</evidence>
<proteinExistence type="inferred from homology"/>